<dbReference type="PANTHER" id="PTHR23046:SF2">
    <property type="entry name" value="PHOSPHORIBOSYLAMINOIMIDAZOLE CARBOXYLASE"/>
    <property type="match status" value="1"/>
</dbReference>
<dbReference type="Gene3D" id="3.40.50.1970">
    <property type="match status" value="1"/>
</dbReference>
<proteinExistence type="inferred from homology"/>
<dbReference type="HAMAP" id="MF_01929">
    <property type="entry name" value="PurE_classI"/>
    <property type="match status" value="1"/>
</dbReference>
<dbReference type="NCBIfam" id="TIGR01162">
    <property type="entry name" value="purE"/>
    <property type="match status" value="1"/>
</dbReference>
<evidence type="ECO:0000256" key="5">
    <source>
        <dbReference type="PIRSR" id="PIRSR001338-1"/>
    </source>
</evidence>
<protein>
    <recommendedName>
        <fullName evidence="3 4">N5-carboxyaminoimidazole ribonucleotide mutase</fullName>
        <shortName evidence="3 4">N5-CAIR mutase</shortName>
        <ecNumber evidence="3 4">5.4.99.18</ecNumber>
    </recommendedName>
    <alternativeName>
        <fullName evidence="3">5-(carboxyamino)imidazole ribonucleotide mutase</fullName>
    </alternativeName>
</protein>
<feature type="binding site" evidence="3 5">
    <location>
        <position position="11"/>
    </location>
    <ligand>
        <name>substrate</name>
    </ligand>
</feature>
<organism evidence="7 8">
    <name type="scientific">Candidatus Endobugula sertula</name>
    <name type="common">Bugula neritina bacterial symbiont</name>
    <dbReference type="NCBI Taxonomy" id="62101"/>
    <lineage>
        <taxon>Bacteria</taxon>
        <taxon>Pseudomonadati</taxon>
        <taxon>Pseudomonadota</taxon>
        <taxon>Gammaproteobacteria</taxon>
        <taxon>Cellvibrionales</taxon>
        <taxon>Cellvibrionaceae</taxon>
        <taxon>Candidatus Endobugula</taxon>
    </lineage>
</organism>
<feature type="binding site" evidence="3 5">
    <location>
        <position position="41"/>
    </location>
    <ligand>
        <name>substrate</name>
    </ligand>
</feature>
<dbReference type="GO" id="GO:0006189">
    <property type="term" value="P:'de novo' IMP biosynthetic process"/>
    <property type="evidence" value="ECO:0007669"/>
    <property type="project" value="UniProtKB-UniRule"/>
</dbReference>
<comment type="caution">
    <text evidence="7">The sequence shown here is derived from an EMBL/GenBank/DDBJ whole genome shotgun (WGS) entry which is preliminary data.</text>
</comment>
<evidence type="ECO:0000256" key="3">
    <source>
        <dbReference type="HAMAP-Rule" id="MF_01929"/>
    </source>
</evidence>
<dbReference type="InterPro" id="IPR033747">
    <property type="entry name" value="PurE_ClassI"/>
</dbReference>
<dbReference type="Proteomes" id="UP000242502">
    <property type="component" value="Unassembled WGS sequence"/>
</dbReference>
<dbReference type="GO" id="GO:0034023">
    <property type="term" value="F:5-(carboxyamino)imidazole ribonucleotide mutase activity"/>
    <property type="evidence" value="ECO:0007669"/>
    <property type="project" value="UniProtKB-UniRule"/>
</dbReference>
<comment type="similarity">
    <text evidence="3">Belongs to the AIR carboxylase family. Class I subfamily.</text>
</comment>
<sequence length="163" mass="17306">MSAIVSIIMGSRSDWPTMSEAVQVMDQLGVAYETHVVSAHRTPERLLEFAQGADKRGIKVIIAGAGGSAHLPGMVAALTHLPVVAVPVSSKHLKGMDSLMSIVQMPRGVAVATQAIGEAGAYNAGLMASQMLAIADDKLEKRIQQWRQAQTDSVPWSVTDDSE</sequence>
<feature type="domain" description="PurE" evidence="6">
    <location>
        <begin position="3"/>
        <end position="154"/>
    </location>
</feature>
<dbReference type="EC" id="5.4.99.18" evidence="3 4"/>
<name>A0A1D2QSK6_9GAMM</name>
<evidence type="ECO:0000256" key="4">
    <source>
        <dbReference type="PIRNR" id="PIRNR001338"/>
    </source>
</evidence>
<keyword evidence="1 3" id="KW-0658">Purine biosynthesis</keyword>
<evidence type="ECO:0000256" key="2">
    <source>
        <dbReference type="ARBA" id="ARBA00023235"/>
    </source>
</evidence>
<dbReference type="EMBL" id="MDLC01000007">
    <property type="protein sequence ID" value="ODS24557.1"/>
    <property type="molecule type" value="Genomic_DNA"/>
</dbReference>
<evidence type="ECO:0000313" key="7">
    <source>
        <dbReference type="EMBL" id="ODS24557.1"/>
    </source>
</evidence>
<keyword evidence="2 3" id="KW-0413">Isomerase</keyword>
<dbReference type="AlphaFoldDB" id="A0A1D2QSK6"/>
<evidence type="ECO:0000259" key="6">
    <source>
        <dbReference type="SMART" id="SM01001"/>
    </source>
</evidence>
<accession>A0A1D2QSK6</accession>
<gene>
    <name evidence="3" type="primary">purE</name>
    <name evidence="7" type="ORF">AB835_02955</name>
</gene>
<dbReference type="SUPFAM" id="SSF52255">
    <property type="entry name" value="N5-CAIR mutase (phosphoribosylaminoimidazole carboxylase, PurE)"/>
    <property type="match status" value="1"/>
</dbReference>
<dbReference type="InterPro" id="IPR000031">
    <property type="entry name" value="PurE_dom"/>
</dbReference>
<dbReference type="Pfam" id="PF00731">
    <property type="entry name" value="AIRC"/>
    <property type="match status" value="1"/>
</dbReference>
<dbReference type="PANTHER" id="PTHR23046">
    <property type="entry name" value="PHOSPHORIBOSYLAMINOIMIDAZOLE CARBOXYLASE CATALYTIC SUBUNIT"/>
    <property type="match status" value="1"/>
</dbReference>
<dbReference type="SMART" id="SM01001">
    <property type="entry name" value="AIRC"/>
    <property type="match status" value="1"/>
</dbReference>
<comment type="function">
    <text evidence="3 4">Catalyzes the conversion of N5-carboxyaminoimidazole ribonucleotide (N5-CAIR) to 4-carboxy-5-aminoimidazole ribonucleotide (CAIR).</text>
</comment>
<comment type="catalytic activity">
    <reaction evidence="3 4">
        <text>5-carboxyamino-1-(5-phospho-D-ribosyl)imidazole + H(+) = 5-amino-1-(5-phospho-D-ribosyl)imidazole-4-carboxylate</text>
        <dbReference type="Rhea" id="RHEA:13193"/>
        <dbReference type="ChEBI" id="CHEBI:15378"/>
        <dbReference type="ChEBI" id="CHEBI:58730"/>
        <dbReference type="ChEBI" id="CHEBI:77657"/>
        <dbReference type="EC" id="5.4.99.18"/>
    </reaction>
</comment>
<comment type="pathway">
    <text evidence="3 4">Purine metabolism; IMP biosynthesis via de novo pathway; 5-amino-1-(5-phospho-D-ribosyl)imidazole-4-carboxylate from 5-amino-1-(5-phospho-D-ribosyl)imidazole (N5-CAIR route): step 2/2.</text>
</comment>
<evidence type="ECO:0000313" key="8">
    <source>
        <dbReference type="Proteomes" id="UP000242502"/>
    </source>
</evidence>
<dbReference type="InterPro" id="IPR024694">
    <property type="entry name" value="PurE_prokaryotes"/>
</dbReference>
<evidence type="ECO:0000256" key="1">
    <source>
        <dbReference type="ARBA" id="ARBA00022755"/>
    </source>
</evidence>
<reference evidence="7 8" key="1">
    <citation type="journal article" date="2016" name="Appl. Environ. Microbiol.">
        <title>Lack of Overt Genome Reduction in the Bryostatin-Producing Bryozoan Symbiont "Candidatus Endobugula sertula".</title>
        <authorList>
            <person name="Miller I.J."/>
            <person name="Vanee N."/>
            <person name="Fong S.S."/>
            <person name="Lim-Fong G.E."/>
            <person name="Kwan J.C."/>
        </authorList>
    </citation>
    <scope>NUCLEOTIDE SEQUENCE [LARGE SCALE GENOMIC DNA]</scope>
    <source>
        <strain evidence="7">AB1-4</strain>
    </source>
</reference>
<dbReference type="PIRSF" id="PIRSF001338">
    <property type="entry name" value="AIR_carboxylase"/>
    <property type="match status" value="1"/>
</dbReference>
<dbReference type="UniPathway" id="UPA00074">
    <property type="reaction ID" value="UER00943"/>
</dbReference>
<feature type="binding site" evidence="3 5">
    <location>
        <position position="14"/>
    </location>
    <ligand>
        <name>substrate</name>
    </ligand>
</feature>
<dbReference type="STRING" id="62101.AB835_02955"/>